<gene>
    <name evidence="1" type="ORF">RFI_32622</name>
</gene>
<dbReference type="Proteomes" id="UP000023152">
    <property type="component" value="Unassembled WGS sequence"/>
</dbReference>
<reference evidence="1 2" key="1">
    <citation type="journal article" date="2013" name="Curr. Biol.">
        <title>The Genome of the Foraminiferan Reticulomyxa filosa.</title>
        <authorList>
            <person name="Glockner G."/>
            <person name="Hulsmann N."/>
            <person name="Schleicher M."/>
            <person name="Noegel A.A."/>
            <person name="Eichinger L."/>
            <person name="Gallinger C."/>
            <person name="Pawlowski J."/>
            <person name="Sierra R."/>
            <person name="Euteneuer U."/>
            <person name="Pillet L."/>
            <person name="Moustafa A."/>
            <person name="Platzer M."/>
            <person name="Groth M."/>
            <person name="Szafranski K."/>
            <person name="Schliwa M."/>
        </authorList>
    </citation>
    <scope>NUCLEOTIDE SEQUENCE [LARGE SCALE GENOMIC DNA]</scope>
</reference>
<organism evidence="1 2">
    <name type="scientific">Reticulomyxa filosa</name>
    <dbReference type="NCBI Taxonomy" id="46433"/>
    <lineage>
        <taxon>Eukaryota</taxon>
        <taxon>Sar</taxon>
        <taxon>Rhizaria</taxon>
        <taxon>Retaria</taxon>
        <taxon>Foraminifera</taxon>
        <taxon>Monothalamids</taxon>
        <taxon>Reticulomyxidae</taxon>
        <taxon>Reticulomyxa</taxon>
    </lineage>
</organism>
<sequence>MQNMTIAAQEKKDNNRHQTMFLILVDKNFRKLLGIIIFLLVKKKTSASLKRKKYKNFSLFLQKELFDILNEIEHYITFIFFLHKKRFRGFFFGKEKHVRNYSSRQKNSFCLILYKKKRALIGLELKQQKNDTEICELKSQTMTKKKSFYDIYNNCNIFFQVFFMSLMKTFLF</sequence>
<accession>X6LT02</accession>
<proteinExistence type="predicted"/>
<dbReference type="AlphaFoldDB" id="X6LT02"/>
<name>X6LT02_RETFI</name>
<comment type="caution">
    <text evidence="1">The sequence shown here is derived from an EMBL/GenBank/DDBJ whole genome shotgun (WGS) entry which is preliminary data.</text>
</comment>
<dbReference type="EMBL" id="ASPP01028953">
    <property type="protein sequence ID" value="ETO04774.1"/>
    <property type="molecule type" value="Genomic_DNA"/>
</dbReference>
<protein>
    <submittedName>
        <fullName evidence="1">Uncharacterized protein</fullName>
    </submittedName>
</protein>
<evidence type="ECO:0000313" key="2">
    <source>
        <dbReference type="Proteomes" id="UP000023152"/>
    </source>
</evidence>
<evidence type="ECO:0000313" key="1">
    <source>
        <dbReference type="EMBL" id="ETO04774.1"/>
    </source>
</evidence>
<keyword evidence="2" id="KW-1185">Reference proteome</keyword>